<evidence type="ECO:0000313" key="3">
    <source>
        <dbReference type="Proteomes" id="UP000276603"/>
    </source>
</evidence>
<dbReference type="Pfam" id="PF11138">
    <property type="entry name" value="DUF2911"/>
    <property type="match status" value="1"/>
</dbReference>
<keyword evidence="1" id="KW-0472">Membrane</keyword>
<proteinExistence type="predicted"/>
<keyword evidence="1" id="KW-0812">Transmembrane</keyword>
<dbReference type="OrthoDB" id="187854at2"/>
<feature type="transmembrane region" description="Helical" evidence="1">
    <location>
        <begin position="6"/>
        <end position="27"/>
    </location>
</feature>
<evidence type="ECO:0000313" key="2">
    <source>
        <dbReference type="EMBL" id="RKN80063.1"/>
    </source>
</evidence>
<dbReference type="RefSeq" id="WP_120712874.1">
    <property type="nucleotide sequence ID" value="NZ_RBCJ01000003.1"/>
</dbReference>
<comment type="caution">
    <text evidence="2">The sequence shown here is derived from an EMBL/GenBank/DDBJ whole genome shotgun (WGS) entry which is preliminary data.</text>
</comment>
<protein>
    <submittedName>
        <fullName evidence="2">DUF2911 domain-containing protein</fullName>
    </submittedName>
</protein>
<keyword evidence="3" id="KW-1185">Reference proteome</keyword>
<name>A0A3B0C277_9FLAO</name>
<reference evidence="2 3" key="1">
    <citation type="submission" date="2018-10" db="EMBL/GenBank/DDBJ databases">
        <title>Ulvibacterium marinum gen. nov., sp. nov., a novel marine bacterium of the family Flavobacteriaceae, isolated from a culture of the green alga Ulva prolifera.</title>
        <authorList>
            <person name="Zhang Z."/>
        </authorList>
    </citation>
    <scope>NUCLEOTIDE SEQUENCE [LARGE SCALE GENOMIC DNA]</scope>
    <source>
        <strain evidence="2 3">CCMM003</strain>
    </source>
</reference>
<dbReference type="EMBL" id="RBCJ01000003">
    <property type="protein sequence ID" value="RKN80063.1"/>
    <property type="molecule type" value="Genomic_DNA"/>
</dbReference>
<accession>A0A3B0C277</accession>
<gene>
    <name evidence="2" type="ORF">D7Z94_17625</name>
</gene>
<keyword evidence="1" id="KW-1133">Transmembrane helix</keyword>
<dbReference type="AlphaFoldDB" id="A0A3B0C277"/>
<organism evidence="2 3">
    <name type="scientific">Ulvibacterium marinum</name>
    <dbReference type="NCBI Taxonomy" id="2419782"/>
    <lineage>
        <taxon>Bacteria</taxon>
        <taxon>Pseudomonadati</taxon>
        <taxon>Bacteroidota</taxon>
        <taxon>Flavobacteriia</taxon>
        <taxon>Flavobacteriales</taxon>
        <taxon>Flavobacteriaceae</taxon>
        <taxon>Ulvibacterium</taxon>
    </lineage>
</organism>
<evidence type="ECO:0000256" key="1">
    <source>
        <dbReference type="SAM" id="Phobius"/>
    </source>
</evidence>
<dbReference type="InterPro" id="IPR021314">
    <property type="entry name" value="DUF2911"/>
</dbReference>
<sequence>MKFLKWFLIVLVVLMALFFFVGKPYMLKQTKKKSPEKTVTHIKDDFDLSVTYSSPFKKGRVIFGELVPYDAVWRTGANEPTTFSTKTDVKIIDKNLPAGTYSLWTRPQREYWTIMFNKEVPEWGVTFLSGGSETSRDESQDVIQVQVPVEKLPSPQESFTIGFEDGEQLYLGLFWDDTKVKVPINP</sequence>
<dbReference type="Proteomes" id="UP000276603">
    <property type="component" value="Unassembled WGS sequence"/>
</dbReference>